<protein>
    <recommendedName>
        <fullName evidence="5">Glycoside hydrolase family 5 domain-containing protein</fullName>
    </recommendedName>
</protein>
<sequence length="360" mass="38768">MTSPTTKRLSATALLAASLLAVPAAADAAPLKGLQDDPMILSDNAATRAAFWADAKDAKVRTVRVLAKWDGKATAIDAAQLERLRRAATEGRAAGAKLLVGSYAAIGRGKKAGYKVPAATQTAYVTFMQSVAAGLADIPLSGYLSFNEPNYKTAWPTGAANARRWVTLNNRVYKAIKRVDRDGKVLIGEPSPNVRSSFGSVNPGAFFRTALCLNSSYKASSSSGSCKTKLLGDGFTIHTYDFSRSPTKAVANKDQWVHGNLKTTIEQIKKLARSGRLSSAAARNIHITEFAYRTEGKFKTPDSRAASYLKAAWKTAKKYKVKSFVWYQLRDPAGSSDWKSGLKTADGGTRATWTAFRGLK</sequence>
<dbReference type="GO" id="GO:0004553">
    <property type="term" value="F:hydrolase activity, hydrolyzing O-glycosyl compounds"/>
    <property type="evidence" value="ECO:0007669"/>
    <property type="project" value="InterPro"/>
</dbReference>
<keyword evidence="7" id="KW-1185">Reference proteome</keyword>
<dbReference type="GO" id="GO:0000272">
    <property type="term" value="P:polysaccharide catabolic process"/>
    <property type="evidence" value="ECO:0007669"/>
    <property type="project" value="InterPro"/>
</dbReference>
<keyword evidence="1 3" id="KW-0378">Hydrolase</keyword>
<dbReference type="Proteomes" id="UP000005143">
    <property type="component" value="Unassembled WGS sequence"/>
</dbReference>
<proteinExistence type="inferred from homology"/>
<evidence type="ECO:0000256" key="4">
    <source>
        <dbReference type="SAM" id="SignalP"/>
    </source>
</evidence>
<dbReference type="OrthoDB" id="5241989at2"/>
<name>H0E935_9ACTN</name>
<dbReference type="InterPro" id="IPR017853">
    <property type="entry name" value="GH"/>
</dbReference>
<dbReference type="InterPro" id="IPR001547">
    <property type="entry name" value="Glyco_hydro_5"/>
</dbReference>
<evidence type="ECO:0000259" key="5">
    <source>
        <dbReference type="Pfam" id="PF00150"/>
    </source>
</evidence>
<gene>
    <name evidence="6" type="ORF">PAI11_33500</name>
</gene>
<evidence type="ECO:0000256" key="3">
    <source>
        <dbReference type="RuleBase" id="RU361153"/>
    </source>
</evidence>
<keyword evidence="2 3" id="KW-0326">Glycosidase</keyword>
<evidence type="ECO:0000256" key="1">
    <source>
        <dbReference type="ARBA" id="ARBA00022801"/>
    </source>
</evidence>
<reference evidence="6 7" key="1">
    <citation type="journal article" date="2013" name="Biodegradation">
        <title>Quantitative proteomic analysis of ibuprofen-degrading Patulibacter sp. strain I11.</title>
        <authorList>
            <person name="Almeida B."/>
            <person name="Kjeldal H."/>
            <person name="Lolas I."/>
            <person name="Knudsen A.D."/>
            <person name="Carvalho G."/>
            <person name="Nielsen K.L."/>
            <person name="Barreto Crespo M.T."/>
            <person name="Stensballe A."/>
            <person name="Nielsen J.L."/>
        </authorList>
    </citation>
    <scope>NUCLEOTIDE SEQUENCE [LARGE SCALE GENOMIC DNA]</scope>
    <source>
        <strain evidence="6 7">I11</strain>
    </source>
</reference>
<comment type="caution">
    <text evidence="6">The sequence shown here is derived from an EMBL/GenBank/DDBJ whole genome shotgun (WGS) entry which is preliminary data.</text>
</comment>
<accession>H0E935</accession>
<organism evidence="6 7">
    <name type="scientific">Patulibacter medicamentivorans</name>
    <dbReference type="NCBI Taxonomy" id="1097667"/>
    <lineage>
        <taxon>Bacteria</taxon>
        <taxon>Bacillati</taxon>
        <taxon>Actinomycetota</taxon>
        <taxon>Thermoleophilia</taxon>
        <taxon>Solirubrobacterales</taxon>
        <taxon>Patulibacteraceae</taxon>
        <taxon>Patulibacter</taxon>
    </lineage>
</organism>
<dbReference type="SUPFAM" id="SSF51445">
    <property type="entry name" value="(Trans)glycosidases"/>
    <property type="match status" value="1"/>
</dbReference>
<dbReference type="EMBL" id="AGUD01000251">
    <property type="protein sequence ID" value="EHN09813.1"/>
    <property type="molecule type" value="Genomic_DNA"/>
</dbReference>
<evidence type="ECO:0000256" key="2">
    <source>
        <dbReference type="ARBA" id="ARBA00023295"/>
    </source>
</evidence>
<dbReference type="RefSeq" id="WP_007577327.1">
    <property type="nucleotide sequence ID" value="NZ_AGUD01000251.1"/>
</dbReference>
<keyword evidence="4" id="KW-0732">Signal</keyword>
<feature type="chain" id="PRO_5003531677" description="Glycoside hydrolase family 5 domain-containing protein" evidence="4">
    <location>
        <begin position="29"/>
        <end position="360"/>
    </location>
</feature>
<feature type="signal peptide" evidence="4">
    <location>
        <begin position="1"/>
        <end position="28"/>
    </location>
</feature>
<dbReference type="Pfam" id="PF00150">
    <property type="entry name" value="Cellulase"/>
    <property type="match status" value="1"/>
</dbReference>
<evidence type="ECO:0000313" key="7">
    <source>
        <dbReference type="Proteomes" id="UP000005143"/>
    </source>
</evidence>
<dbReference type="Gene3D" id="3.20.20.80">
    <property type="entry name" value="Glycosidases"/>
    <property type="match status" value="1"/>
</dbReference>
<dbReference type="AlphaFoldDB" id="H0E935"/>
<evidence type="ECO:0000313" key="6">
    <source>
        <dbReference type="EMBL" id="EHN09813.1"/>
    </source>
</evidence>
<feature type="domain" description="Glycoside hydrolase family 5" evidence="5">
    <location>
        <begin position="47"/>
        <end position="326"/>
    </location>
</feature>
<comment type="similarity">
    <text evidence="3">Belongs to the glycosyl hydrolase 5 (cellulase A) family.</text>
</comment>